<dbReference type="EMBL" id="MGHS01000021">
    <property type="protein sequence ID" value="OGM76652.1"/>
    <property type="molecule type" value="Genomic_DNA"/>
</dbReference>
<feature type="transmembrane region" description="Helical" evidence="1">
    <location>
        <begin position="215"/>
        <end position="235"/>
    </location>
</feature>
<gene>
    <name evidence="2" type="ORF">A2210_01615</name>
</gene>
<evidence type="ECO:0000313" key="3">
    <source>
        <dbReference type="Proteomes" id="UP000177855"/>
    </source>
</evidence>
<feature type="transmembrane region" description="Helical" evidence="1">
    <location>
        <begin position="168"/>
        <end position="195"/>
    </location>
</feature>
<sequence>MAKKGKLLILAVMVFVFWRFFLPGPHVATDLHHTFNQDLISQFSQPSTWGSAGAVGLGEYAVGVLWAWPIHLIFGLFGRFGFSHDFLMKIIGLPPILIMGTFSIYKLLEYLKVGKWGRLIGILVYLLNSYFILLIDGGQIGLALSYSLLPLGWLFYKRYLELKSLRELLIFLFVTLAISIFDIRIIYFLVLLIAFDFLFNLLVNRDVSFSLVASYIKLAFISGIVLLAFNGFWIFPSYFSRAPSLPATYTRTAQTSFLNFTQLKHSISLLQPHWYENVFGKIPPFRKEFLLIPILAFLAPILKRKDKRVWFWTTVAVVSVFLTKGANPPLPGVYPWLFTHIPGLSLFRDSTKFFFLITLSYSVLIAFTVDEIAKRLPKFKVLFPLLLIFYLLFLIRPVYLGKMTGTLSEPAYKNEYLGIAEQIGKDLNFGRIFWISTKAPLGYSSYLHPSVEAGRLGEERPFASATVGTYETLNHLREASYMGQLLDILGIKYLIYPYPDTRREDLDEEKVAYYHTFLGQLSGLPWVGSVTNFGTDQEPVPALETKSSQDHFFVAPATWTVLGSDSIYKELSSFPQFNLSKNAFLFLEEKPKSGENIDSLPFSKVLLYGKSELDLVANFFNQSSYVFPAKYLDFSPSNDSGSSSWPASNALRSNAGWWKREAVDTVWFRDFLQQKYGIDNSDFDYGGGWAVAEGAKSLIINHQSLTIGNVLLARVMKSNRGGEVEFYQGDTLVGKIDTKIEKPEKVKIKLSGYKEIPDTFFEYDKADFQWFEVGQLTINHKRSLALRAEPLTIKTEGDINVVNALVSVTEAELITNRNRINELIHQSRIIYWDKLSNAEKQNLFNRETSKITVSYERKAPTLYKVKVEGLKTPVSLVFSETYDPLWEIKGGSGSYPLYSLVNGFKIEKDGTYEIYFSPQKYVLPGLIVSGATLIFLIWKIWIKK</sequence>
<feature type="transmembrane region" description="Helical" evidence="1">
    <location>
        <begin position="309"/>
        <end position="326"/>
    </location>
</feature>
<comment type="caution">
    <text evidence="2">The sequence shown here is derived from an EMBL/GenBank/DDBJ whole genome shotgun (WGS) entry which is preliminary data.</text>
</comment>
<evidence type="ECO:0000313" key="2">
    <source>
        <dbReference type="EMBL" id="OGM76652.1"/>
    </source>
</evidence>
<keyword evidence="1" id="KW-0812">Transmembrane</keyword>
<accession>A0A1F8CK58</accession>
<dbReference type="Proteomes" id="UP000177855">
    <property type="component" value="Unassembled WGS sequence"/>
</dbReference>
<dbReference type="STRING" id="1802532.A2210_01615"/>
<feature type="transmembrane region" description="Helical" evidence="1">
    <location>
        <begin position="128"/>
        <end position="156"/>
    </location>
</feature>
<reference evidence="2 3" key="1">
    <citation type="journal article" date="2016" name="Nat. Commun.">
        <title>Thousands of microbial genomes shed light on interconnected biogeochemical processes in an aquifer system.</title>
        <authorList>
            <person name="Anantharaman K."/>
            <person name="Brown C.T."/>
            <person name="Hug L.A."/>
            <person name="Sharon I."/>
            <person name="Castelle C.J."/>
            <person name="Probst A.J."/>
            <person name="Thomas B.C."/>
            <person name="Singh A."/>
            <person name="Wilkins M.J."/>
            <person name="Karaoz U."/>
            <person name="Brodie E.L."/>
            <person name="Williams K.H."/>
            <person name="Hubbard S.S."/>
            <person name="Banfield J.F."/>
        </authorList>
    </citation>
    <scope>NUCLEOTIDE SEQUENCE [LARGE SCALE GENOMIC DNA]</scope>
</reference>
<evidence type="ECO:0008006" key="4">
    <source>
        <dbReference type="Google" id="ProtNLM"/>
    </source>
</evidence>
<feature type="transmembrane region" description="Helical" evidence="1">
    <location>
        <begin position="921"/>
        <end position="942"/>
    </location>
</feature>
<feature type="transmembrane region" description="Helical" evidence="1">
    <location>
        <begin position="353"/>
        <end position="369"/>
    </location>
</feature>
<keyword evidence="1" id="KW-1133">Transmembrane helix</keyword>
<organism evidence="2 3">
    <name type="scientific">Candidatus Woesebacteria bacterium RIFOXYA1_FULL_40_18</name>
    <dbReference type="NCBI Taxonomy" id="1802532"/>
    <lineage>
        <taxon>Bacteria</taxon>
        <taxon>Candidatus Woeseibacteriota</taxon>
    </lineage>
</organism>
<proteinExistence type="predicted"/>
<feature type="transmembrane region" description="Helical" evidence="1">
    <location>
        <begin position="52"/>
        <end position="74"/>
    </location>
</feature>
<name>A0A1F8CK58_9BACT</name>
<dbReference type="AlphaFoldDB" id="A0A1F8CK58"/>
<feature type="transmembrane region" description="Helical" evidence="1">
    <location>
        <begin position="381"/>
        <end position="399"/>
    </location>
</feature>
<evidence type="ECO:0000256" key="1">
    <source>
        <dbReference type="SAM" id="Phobius"/>
    </source>
</evidence>
<protein>
    <recommendedName>
        <fullName evidence="4">Membrane protein 6-pyruvoyl-tetrahydropterin synthase-related domain-containing protein</fullName>
    </recommendedName>
</protein>
<keyword evidence="1" id="KW-0472">Membrane</keyword>